<evidence type="ECO:0000313" key="2">
    <source>
        <dbReference type="Proteomes" id="UP000695000"/>
    </source>
</evidence>
<reference evidence="3" key="1">
    <citation type="submission" date="2025-08" db="UniProtKB">
        <authorList>
            <consortium name="RefSeq"/>
        </authorList>
    </citation>
    <scope>IDENTIFICATION</scope>
    <source>
        <tissue evidence="3">Whole Larva</tissue>
    </source>
</reference>
<organism evidence="2 3">
    <name type="scientific">Nicrophorus vespilloides</name>
    <name type="common">Boreal carrion beetle</name>
    <dbReference type="NCBI Taxonomy" id="110193"/>
    <lineage>
        <taxon>Eukaryota</taxon>
        <taxon>Metazoa</taxon>
        <taxon>Ecdysozoa</taxon>
        <taxon>Arthropoda</taxon>
        <taxon>Hexapoda</taxon>
        <taxon>Insecta</taxon>
        <taxon>Pterygota</taxon>
        <taxon>Neoptera</taxon>
        <taxon>Endopterygota</taxon>
        <taxon>Coleoptera</taxon>
        <taxon>Polyphaga</taxon>
        <taxon>Staphyliniformia</taxon>
        <taxon>Silphidae</taxon>
        <taxon>Nicrophorinae</taxon>
        <taxon>Nicrophorus</taxon>
    </lineage>
</organism>
<feature type="compositionally biased region" description="Basic and acidic residues" evidence="1">
    <location>
        <begin position="224"/>
        <end position="234"/>
    </location>
</feature>
<protein>
    <submittedName>
        <fullName evidence="3">Uncharacterized protein LOC108559671</fullName>
    </submittedName>
</protein>
<keyword evidence="2" id="KW-1185">Reference proteome</keyword>
<dbReference type="Proteomes" id="UP000695000">
    <property type="component" value="Unplaced"/>
</dbReference>
<proteinExistence type="predicted"/>
<evidence type="ECO:0000256" key="1">
    <source>
        <dbReference type="SAM" id="MobiDB-lite"/>
    </source>
</evidence>
<sequence length="364" mass="41557">MDTRGRKVFLDFNDSTKIHVNVDNSKTDSSSNIQRAERLAKLQKILKRNSKLRSTGTMTKIHYPDSLLSSSSAANVKFNKRKTETKPECCTLGVPRRPTRRVTKENVLKFFEMKAICSRPTVAIKTTGKLDIPLLTQPINLVVYKKPSQEAPSLEKAVEGIVNWRKESKSFFKDEEYERKPGAYVPPMLRSSKPKGIVIETKSIDKESFKPLDSSSPIATLQHPEMKKSSEKKMKTNPTNTAALVRKNYDSRNKVTARPMGLQHSYYKRHSKSPPTTQAQDRLLTVQKSISDDECKSRGSESKTKKVVRNLGDCLEKLQIAEKTLRCREEDTKKTNFLCDRIRFATHEECPKPVPLRRPYTKPQ</sequence>
<dbReference type="GeneID" id="108559671"/>
<accession>A0ABM1MD61</accession>
<feature type="region of interest" description="Disordered" evidence="1">
    <location>
        <begin position="209"/>
        <end position="236"/>
    </location>
</feature>
<name>A0ABM1MD61_NICVS</name>
<gene>
    <name evidence="3" type="primary">LOC108559671</name>
</gene>
<dbReference type="RefSeq" id="XP_017772511.1">
    <property type="nucleotide sequence ID" value="XM_017917022.1"/>
</dbReference>
<evidence type="ECO:0000313" key="3">
    <source>
        <dbReference type="RefSeq" id="XP_017772511.1"/>
    </source>
</evidence>